<protein>
    <submittedName>
        <fullName evidence="1">Uncharacterized protein</fullName>
    </submittedName>
</protein>
<sequence>MQSNLQALDTYSVMTGDRIYEKLLGESEGVSNMCDVAQRLEDRGTYSKRD</sequence>
<proteinExistence type="predicted"/>
<accession>A0ABV1GNR1</accession>
<name>A0ABV1GNR1_9FIRM</name>
<dbReference type="EMBL" id="JBBMES010000007">
    <property type="protein sequence ID" value="MEQ2535145.1"/>
    <property type="molecule type" value="Genomic_DNA"/>
</dbReference>
<evidence type="ECO:0000313" key="1">
    <source>
        <dbReference type="EMBL" id="MEQ2535145.1"/>
    </source>
</evidence>
<gene>
    <name evidence="1" type="ORF">WMO38_08450</name>
</gene>
<evidence type="ECO:0000313" key="2">
    <source>
        <dbReference type="Proteomes" id="UP001480973"/>
    </source>
</evidence>
<comment type="caution">
    <text evidence="1">The sequence shown here is derived from an EMBL/GenBank/DDBJ whole genome shotgun (WGS) entry which is preliminary data.</text>
</comment>
<dbReference type="Proteomes" id="UP001480973">
    <property type="component" value="Unassembled WGS sequence"/>
</dbReference>
<keyword evidence="2" id="KW-1185">Reference proteome</keyword>
<reference evidence="1 2" key="1">
    <citation type="submission" date="2024-03" db="EMBL/GenBank/DDBJ databases">
        <title>Human intestinal bacterial collection.</title>
        <authorList>
            <person name="Pauvert C."/>
            <person name="Hitch T.C.A."/>
            <person name="Clavel T."/>
        </authorList>
    </citation>
    <scope>NUCLEOTIDE SEQUENCE [LARGE SCALE GENOMIC DNA]</scope>
    <source>
        <strain evidence="1 2">CLA-JM-H10</strain>
    </source>
</reference>
<organism evidence="1 2">
    <name type="scientific">Lachnospira intestinalis</name>
    <dbReference type="NCBI Taxonomy" id="3133158"/>
    <lineage>
        <taxon>Bacteria</taxon>
        <taxon>Bacillati</taxon>
        <taxon>Bacillota</taxon>
        <taxon>Clostridia</taxon>
        <taxon>Lachnospirales</taxon>
        <taxon>Lachnospiraceae</taxon>
        <taxon>Lachnospira</taxon>
    </lineage>
</organism>